<proteinExistence type="predicted"/>
<dbReference type="Gene3D" id="1.10.10.10">
    <property type="entry name" value="Winged helix-like DNA-binding domain superfamily/Winged helix DNA-binding domain"/>
    <property type="match status" value="1"/>
</dbReference>
<dbReference type="InterPro" id="IPR000281">
    <property type="entry name" value="HTH_RpiR"/>
</dbReference>
<dbReference type="GO" id="GO:0003677">
    <property type="term" value="F:DNA binding"/>
    <property type="evidence" value="ECO:0007669"/>
    <property type="project" value="UniProtKB-KW"/>
</dbReference>
<dbReference type="InterPro" id="IPR035472">
    <property type="entry name" value="RpiR-like_SIS"/>
</dbReference>
<dbReference type="InterPro" id="IPR047640">
    <property type="entry name" value="RpiR-like"/>
</dbReference>
<dbReference type="InterPro" id="IPR009057">
    <property type="entry name" value="Homeodomain-like_sf"/>
</dbReference>
<dbReference type="GO" id="GO:0003700">
    <property type="term" value="F:DNA-binding transcription factor activity"/>
    <property type="evidence" value="ECO:0007669"/>
    <property type="project" value="InterPro"/>
</dbReference>
<evidence type="ECO:0000259" key="5">
    <source>
        <dbReference type="PROSITE" id="PS51464"/>
    </source>
</evidence>
<evidence type="ECO:0000313" key="7">
    <source>
        <dbReference type="Proteomes" id="UP000238701"/>
    </source>
</evidence>
<feature type="domain" description="HTH rpiR-type" evidence="4">
    <location>
        <begin position="9"/>
        <end position="85"/>
    </location>
</feature>
<accession>A0A2U3LD78</accession>
<keyword evidence="3" id="KW-0804">Transcription</keyword>
<gene>
    <name evidence="6" type="ORF">SBA1_950012</name>
</gene>
<evidence type="ECO:0000256" key="3">
    <source>
        <dbReference type="ARBA" id="ARBA00023163"/>
    </source>
</evidence>
<dbReference type="AlphaFoldDB" id="A0A2U3LD78"/>
<dbReference type="Gene3D" id="3.40.50.10490">
    <property type="entry name" value="Glucose-6-phosphate isomerase like protein, domain 1"/>
    <property type="match status" value="1"/>
</dbReference>
<dbReference type="OrthoDB" id="2930at2"/>
<dbReference type="InterPro" id="IPR036388">
    <property type="entry name" value="WH-like_DNA-bd_sf"/>
</dbReference>
<dbReference type="PROSITE" id="PS51071">
    <property type="entry name" value="HTH_RPIR"/>
    <property type="match status" value="1"/>
</dbReference>
<feature type="domain" description="SIS" evidence="5">
    <location>
        <begin position="132"/>
        <end position="268"/>
    </location>
</feature>
<reference evidence="7" key="1">
    <citation type="submission" date="2018-02" db="EMBL/GenBank/DDBJ databases">
        <authorList>
            <person name="Hausmann B."/>
        </authorList>
    </citation>
    <scope>NUCLEOTIDE SEQUENCE [LARGE SCALE GENOMIC DNA]</scope>
    <source>
        <strain evidence="7">Peat soil MAG SbA1</strain>
    </source>
</reference>
<organism evidence="6 7">
    <name type="scientific">Candidatus Sulfotelmatobacter kueseliae</name>
    <dbReference type="NCBI Taxonomy" id="2042962"/>
    <lineage>
        <taxon>Bacteria</taxon>
        <taxon>Pseudomonadati</taxon>
        <taxon>Acidobacteriota</taxon>
        <taxon>Terriglobia</taxon>
        <taxon>Terriglobales</taxon>
        <taxon>Candidatus Korobacteraceae</taxon>
        <taxon>Candidatus Sulfotelmatobacter</taxon>
    </lineage>
</organism>
<dbReference type="InterPro" id="IPR001347">
    <property type="entry name" value="SIS_dom"/>
</dbReference>
<dbReference type="Pfam" id="PF01380">
    <property type="entry name" value="SIS"/>
    <property type="match status" value="1"/>
</dbReference>
<keyword evidence="1" id="KW-0805">Transcription regulation</keyword>
<evidence type="ECO:0000313" key="6">
    <source>
        <dbReference type="EMBL" id="SPF49863.1"/>
    </source>
</evidence>
<evidence type="ECO:0000259" key="4">
    <source>
        <dbReference type="PROSITE" id="PS51071"/>
    </source>
</evidence>
<keyword evidence="2" id="KW-0238">DNA-binding</keyword>
<evidence type="ECO:0000256" key="1">
    <source>
        <dbReference type="ARBA" id="ARBA00023015"/>
    </source>
</evidence>
<protein>
    <submittedName>
        <fullName evidence="6">Transcriptional regulator, RpiR family</fullName>
    </submittedName>
</protein>
<sequence>MAKRVTNRQSIAPSWHERIAGLSPKRQELIRPLLEDPRSFLFLSIRALARKLGTDTATMLRAIRGMGFPGYPDFRRYLHELTIAHATSLDSMLTSTTTASDIPSHVRDSLDQDQKNFASFRNTLNTKQLAGLVQRMWSARRVILLGGDLASALVFYLEHHLVILGLPVFSATSPGRVVHLVRTTAKRDLVLAISFHRALRQTVEGMRQAKAKGAFCIGITDTFVSPIARFAHECFIVSVETCHFGDSYVGPMALLDVILVACANYRRRHTLALAREAAQEQQRGFRWYQD</sequence>
<dbReference type="GO" id="GO:0097367">
    <property type="term" value="F:carbohydrate derivative binding"/>
    <property type="evidence" value="ECO:0007669"/>
    <property type="project" value="InterPro"/>
</dbReference>
<evidence type="ECO:0000256" key="2">
    <source>
        <dbReference type="ARBA" id="ARBA00023125"/>
    </source>
</evidence>
<dbReference type="PROSITE" id="PS51464">
    <property type="entry name" value="SIS"/>
    <property type="match status" value="1"/>
</dbReference>
<dbReference type="EMBL" id="OMOD01000194">
    <property type="protein sequence ID" value="SPF49863.1"/>
    <property type="molecule type" value="Genomic_DNA"/>
</dbReference>
<dbReference type="SUPFAM" id="SSF53697">
    <property type="entry name" value="SIS domain"/>
    <property type="match status" value="1"/>
</dbReference>
<dbReference type="CDD" id="cd05013">
    <property type="entry name" value="SIS_RpiR"/>
    <property type="match status" value="1"/>
</dbReference>
<dbReference type="GO" id="GO:1901135">
    <property type="term" value="P:carbohydrate derivative metabolic process"/>
    <property type="evidence" value="ECO:0007669"/>
    <property type="project" value="InterPro"/>
</dbReference>
<dbReference type="InterPro" id="IPR046348">
    <property type="entry name" value="SIS_dom_sf"/>
</dbReference>
<name>A0A2U3LD78_9BACT</name>
<dbReference type="SUPFAM" id="SSF46689">
    <property type="entry name" value="Homeodomain-like"/>
    <property type="match status" value="1"/>
</dbReference>
<dbReference type="PANTHER" id="PTHR30514">
    <property type="entry name" value="GLUCOKINASE"/>
    <property type="match status" value="1"/>
</dbReference>
<dbReference type="Proteomes" id="UP000238701">
    <property type="component" value="Unassembled WGS sequence"/>
</dbReference>